<dbReference type="STRING" id="1503961.SAMN05421736_13030"/>
<proteinExistence type="inferred from homology"/>
<keyword evidence="3" id="KW-0309">Germination</keyword>
<evidence type="ECO:0000313" key="11">
    <source>
        <dbReference type="Proteomes" id="UP000198935"/>
    </source>
</evidence>
<dbReference type="InterPro" id="IPR057336">
    <property type="entry name" value="GerAC_N"/>
</dbReference>
<dbReference type="OrthoDB" id="9816067at2"/>
<dbReference type="Proteomes" id="UP000198935">
    <property type="component" value="Unassembled WGS sequence"/>
</dbReference>
<dbReference type="AlphaFoldDB" id="A0A1H3UYZ5"/>
<keyword evidence="11" id="KW-1185">Reference proteome</keyword>
<dbReference type="InterPro" id="IPR008844">
    <property type="entry name" value="Spore_GerAC-like"/>
</dbReference>
<evidence type="ECO:0000259" key="9">
    <source>
        <dbReference type="Pfam" id="PF25198"/>
    </source>
</evidence>
<evidence type="ECO:0000259" key="8">
    <source>
        <dbReference type="Pfam" id="PF05504"/>
    </source>
</evidence>
<keyword evidence="4" id="KW-0732">Signal</keyword>
<keyword evidence="5" id="KW-0472">Membrane</keyword>
<dbReference type="PANTHER" id="PTHR35789">
    <property type="entry name" value="SPORE GERMINATION PROTEIN B3"/>
    <property type="match status" value="1"/>
</dbReference>
<dbReference type="EMBL" id="FNPI01000030">
    <property type="protein sequence ID" value="SDZ67664.1"/>
    <property type="molecule type" value="Genomic_DNA"/>
</dbReference>
<keyword evidence="7" id="KW-0449">Lipoprotein</keyword>
<evidence type="ECO:0000256" key="4">
    <source>
        <dbReference type="ARBA" id="ARBA00022729"/>
    </source>
</evidence>
<accession>A0A1H3UYZ5</accession>
<dbReference type="Gene3D" id="6.20.190.10">
    <property type="entry name" value="Nutrient germinant receptor protein C, domain 1"/>
    <property type="match status" value="1"/>
</dbReference>
<sequence length="393" mass="43716">MIRTFTKNHIILSLKMIVCTFLIFNVTGCWSRQEVDSISIVMGIGLDIAENSEQVRFTAQVFKPVEQKEGGREGGGGEVSFWNVESSGETVSSAVQSALHEAPRELYFSHNQIVIFGQNLAKNGILPHMDFFVREHSNRLTIQVLVAKNQAGEILATPAHLEKMPALDMRDLIEAQTEVSQSGTVNLKQIMTRLMSTTTAPIAPLIEVSEQGSEQTVRLSGTAVFKKDKLVGELDQRETRGMLWVLGEVRRGVIEVACPESGGKVALITILSKPKVVPVEEHGKVKIIIDVKEEGILGSQSCPENFSSPEKNKQLEEMKADAIHQEIRKAITKAQELNADIFGFGDAVHRKYPKLWKQLEQDWDTIFPDMEIDLAVETIVRNEGRASEPLTEE</sequence>
<evidence type="ECO:0000256" key="3">
    <source>
        <dbReference type="ARBA" id="ARBA00022544"/>
    </source>
</evidence>
<keyword evidence="6" id="KW-0564">Palmitate</keyword>
<gene>
    <name evidence="10" type="ORF">SAMN05421736_13030</name>
</gene>
<name>A0A1H3UYZ5_9BACI</name>
<evidence type="ECO:0000256" key="1">
    <source>
        <dbReference type="ARBA" id="ARBA00004635"/>
    </source>
</evidence>
<protein>
    <submittedName>
        <fullName evidence="10">Spore germination protein KC</fullName>
    </submittedName>
</protein>
<evidence type="ECO:0000256" key="2">
    <source>
        <dbReference type="ARBA" id="ARBA00007886"/>
    </source>
</evidence>
<evidence type="ECO:0000256" key="5">
    <source>
        <dbReference type="ARBA" id="ARBA00023136"/>
    </source>
</evidence>
<dbReference type="Gene3D" id="3.30.300.210">
    <property type="entry name" value="Nutrient germinant receptor protein C, domain 3"/>
    <property type="match status" value="1"/>
</dbReference>
<organism evidence="10 11">
    <name type="scientific">Evansella caseinilytica</name>
    <dbReference type="NCBI Taxonomy" id="1503961"/>
    <lineage>
        <taxon>Bacteria</taxon>
        <taxon>Bacillati</taxon>
        <taxon>Bacillota</taxon>
        <taxon>Bacilli</taxon>
        <taxon>Bacillales</taxon>
        <taxon>Bacillaceae</taxon>
        <taxon>Evansella</taxon>
    </lineage>
</organism>
<feature type="domain" description="Spore germination GerAC-like C-terminal" evidence="8">
    <location>
        <begin position="220"/>
        <end position="384"/>
    </location>
</feature>
<dbReference type="InterPro" id="IPR046953">
    <property type="entry name" value="Spore_GerAC-like_C"/>
</dbReference>
<comment type="similarity">
    <text evidence="2">Belongs to the GerABKC lipoprotein family.</text>
</comment>
<dbReference type="Pfam" id="PF05504">
    <property type="entry name" value="Spore_GerAC"/>
    <property type="match status" value="1"/>
</dbReference>
<dbReference type="NCBIfam" id="TIGR02887">
    <property type="entry name" value="spore_ger_x_C"/>
    <property type="match status" value="1"/>
</dbReference>
<dbReference type="InterPro" id="IPR038501">
    <property type="entry name" value="Spore_GerAC_C_sf"/>
</dbReference>
<evidence type="ECO:0000256" key="6">
    <source>
        <dbReference type="ARBA" id="ARBA00023139"/>
    </source>
</evidence>
<dbReference type="Pfam" id="PF25198">
    <property type="entry name" value="Spore_GerAC_N"/>
    <property type="match status" value="1"/>
</dbReference>
<reference evidence="11" key="1">
    <citation type="submission" date="2016-10" db="EMBL/GenBank/DDBJ databases">
        <authorList>
            <person name="Varghese N."/>
            <person name="Submissions S."/>
        </authorList>
    </citation>
    <scope>NUCLEOTIDE SEQUENCE [LARGE SCALE GENOMIC DNA]</scope>
    <source>
        <strain evidence="11">SP</strain>
    </source>
</reference>
<comment type="subcellular location">
    <subcellularLocation>
        <location evidence="1">Membrane</location>
        <topology evidence="1">Lipid-anchor</topology>
    </subcellularLocation>
</comment>
<dbReference type="PANTHER" id="PTHR35789:SF1">
    <property type="entry name" value="SPORE GERMINATION PROTEIN B3"/>
    <property type="match status" value="1"/>
</dbReference>
<dbReference type="GO" id="GO:0009847">
    <property type="term" value="P:spore germination"/>
    <property type="evidence" value="ECO:0007669"/>
    <property type="project" value="InterPro"/>
</dbReference>
<dbReference type="GO" id="GO:0016020">
    <property type="term" value="C:membrane"/>
    <property type="evidence" value="ECO:0007669"/>
    <property type="project" value="UniProtKB-SubCell"/>
</dbReference>
<evidence type="ECO:0000313" key="10">
    <source>
        <dbReference type="EMBL" id="SDZ67664.1"/>
    </source>
</evidence>
<evidence type="ECO:0000256" key="7">
    <source>
        <dbReference type="ARBA" id="ARBA00023288"/>
    </source>
</evidence>
<feature type="domain" description="Spore germination protein N-terminal" evidence="9">
    <location>
        <begin position="32"/>
        <end position="208"/>
    </location>
</feature>